<reference evidence="1" key="1">
    <citation type="submission" date="2023-08" db="EMBL/GenBank/DDBJ databases">
        <authorList>
            <person name="Chen Y."/>
            <person name="Shah S."/>
            <person name="Dougan E. K."/>
            <person name="Thang M."/>
            <person name="Chan C."/>
        </authorList>
    </citation>
    <scope>NUCLEOTIDE SEQUENCE</scope>
</reference>
<evidence type="ECO:0000313" key="2">
    <source>
        <dbReference type="Proteomes" id="UP001178507"/>
    </source>
</evidence>
<accession>A0AA36INQ2</accession>
<proteinExistence type="predicted"/>
<dbReference type="Proteomes" id="UP001178507">
    <property type="component" value="Unassembled WGS sequence"/>
</dbReference>
<dbReference type="AlphaFoldDB" id="A0AA36INQ2"/>
<name>A0AA36INQ2_9DINO</name>
<organism evidence="1 2">
    <name type="scientific">Effrenium voratum</name>
    <dbReference type="NCBI Taxonomy" id="2562239"/>
    <lineage>
        <taxon>Eukaryota</taxon>
        <taxon>Sar</taxon>
        <taxon>Alveolata</taxon>
        <taxon>Dinophyceae</taxon>
        <taxon>Suessiales</taxon>
        <taxon>Symbiodiniaceae</taxon>
        <taxon>Effrenium</taxon>
    </lineage>
</organism>
<sequence>MDLSSTQISSDLSSLANNPQLQWLDRSSTQISGDTLVGTGSFQAAEGYSRRSITFRRFSCPTRSLLNEDCATALFAQVESHRLGIAFPAERLLSPKAGQNGTPLSTRLWEQLKRQIPKLEDAFFGLSTVDIPAGRVARRPLPS</sequence>
<dbReference type="EMBL" id="CAUJNA010002212">
    <property type="protein sequence ID" value="CAJ1391034.1"/>
    <property type="molecule type" value="Genomic_DNA"/>
</dbReference>
<protein>
    <submittedName>
        <fullName evidence="1">Uncharacterized protein</fullName>
    </submittedName>
</protein>
<keyword evidence="2" id="KW-1185">Reference proteome</keyword>
<comment type="caution">
    <text evidence="1">The sequence shown here is derived from an EMBL/GenBank/DDBJ whole genome shotgun (WGS) entry which is preliminary data.</text>
</comment>
<evidence type="ECO:0000313" key="1">
    <source>
        <dbReference type="EMBL" id="CAJ1391034.1"/>
    </source>
</evidence>
<gene>
    <name evidence="1" type="ORF">EVOR1521_LOCUS16305</name>
</gene>